<name>A0ABW4MU77_9BACI</name>
<keyword evidence="6" id="KW-1185">Reference proteome</keyword>
<dbReference type="EMBL" id="JBHUEK010000025">
    <property type="protein sequence ID" value="MFD1780520.1"/>
    <property type="molecule type" value="Genomic_DNA"/>
</dbReference>
<evidence type="ECO:0000259" key="4">
    <source>
        <dbReference type="PROSITE" id="PS50956"/>
    </source>
</evidence>
<comment type="caution">
    <text evidence="5">The sequence shown here is derived from an EMBL/GenBank/DDBJ whole genome shotgun (WGS) entry which is preliminary data.</text>
</comment>
<gene>
    <name evidence="5" type="ORF">ACFSFW_17780</name>
</gene>
<dbReference type="PRINTS" id="PR00033">
    <property type="entry name" value="HTHASNC"/>
</dbReference>
<dbReference type="Pfam" id="PF13404">
    <property type="entry name" value="HTH_AsnC-type"/>
    <property type="match status" value="1"/>
</dbReference>
<dbReference type="Proteomes" id="UP001597227">
    <property type="component" value="Unassembled WGS sequence"/>
</dbReference>
<dbReference type="Pfam" id="PF01037">
    <property type="entry name" value="AsnC_trans_reg"/>
    <property type="match status" value="1"/>
</dbReference>
<evidence type="ECO:0000256" key="2">
    <source>
        <dbReference type="ARBA" id="ARBA00023125"/>
    </source>
</evidence>
<dbReference type="InterPro" id="IPR036390">
    <property type="entry name" value="WH_DNA-bd_sf"/>
</dbReference>
<dbReference type="InterPro" id="IPR036388">
    <property type="entry name" value="WH-like_DNA-bd_sf"/>
</dbReference>
<evidence type="ECO:0000313" key="5">
    <source>
        <dbReference type="EMBL" id="MFD1780520.1"/>
    </source>
</evidence>
<keyword evidence="3" id="KW-0804">Transcription</keyword>
<dbReference type="InterPro" id="IPR000485">
    <property type="entry name" value="AsnC-type_HTH_dom"/>
</dbReference>
<reference evidence="6" key="1">
    <citation type="journal article" date="2019" name="Int. J. Syst. Evol. Microbiol.">
        <title>The Global Catalogue of Microorganisms (GCM) 10K type strain sequencing project: providing services to taxonomists for standard genome sequencing and annotation.</title>
        <authorList>
            <consortium name="The Broad Institute Genomics Platform"/>
            <consortium name="The Broad Institute Genome Sequencing Center for Infectious Disease"/>
            <person name="Wu L."/>
            <person name="Ma J."/>
        </authorList>
    </citation>
    <scope>NUCLEOTIDE SEQUENCE [LARGE SCALE GENOMIC DNA]</scope>
    <source>
        <strain evidence="6">CCUG 15531</strain>
    </source>
</reference>
<dbReference type="PROSITE" id="PS50956">
    <property type="entry name" value="HTH_ASNC_2"/>
    <property type="match status" value="1"/>
</dbReference>
<dbReference type="InterPro" id="IPR019888">
    <property type="entry name" value="Tscrpt_reg_AsnC-like"/>
</dbReference>
<keyword evidence="2" id="KW-0238">DNA-binding</keyword>
<dbReference type="RefSeq" id="WP_099360748.1">
    <property type="nucleotide sequence ID" value="NZ_JBHUEK010000025.1"/>
</dbReference>
<accession>A0ABW4MU77</accession>
<dbReference type="InterPro" id="IPR011008">
    <property type="entry name" value="Dimeric_a/b-barrel"/>
</dbReference>
<protein>
    <submittedName>
        <fullName evidence="5">Lrp/AsnC family transcriptional regulator</fullName>
    </submittedName>
</protein>
<dbReference type="SMART" id="SM00344">
    <property type="entry name" value="HTH_ASNC"/>
    <property type="match status" value="1"/>
</dbReference>
<feature type="domain" description="HTH asnC-type" evidence="4">
    <location>
        <begin position="5"/>
        <end position="65"/>
    </location>
</feature>
<proteinExistence type="predicted"/>
<evidence type="ECO:0000313" key="6">
    <source>
        <dbReference type="Proteomes" id="UP001597227"/>
    </source>
</evidence>
<dbReference type="PANTHER" id="PTHR30154">
    <property type="entry name" value="LEUCINE-RESPONSIVE REGULATORY PROTEIN"/>
    <property type="match status" value="1"/>
</dbReference>
<dbReference type="Gene3D" id="1.10.10.10">
    <property type="entry name" value="Winged helix-like DNA-binding domain superfamily/Winged helix DNA-binding domain"/>
    <property type="match status" value="1"/>
</dbReference>
<evidence type="ECO:0000256" key="1">
    <source>
        <dbReference type="ARBA" id="ARBA00023015"/>
    </source>
</evidence>
<sequence>MHYELDELDSGIIRHLSIDGRMSFKELACKLNVTEKTVRLRYKSLIEKEILNVVGIVDPITVGIKAGAIILIKVHPKSIQTVVKDLQEIKWIRYISLVSGEYQLLIQIAVKDQKKITDTIILLNENENILEINSIVQLDVYKNTFEFI</sequence>
<dbReference type="PANTHER" id="PTHR30154:SF34">
    <property type="entry name" value="TRANSCRIPTIONAL REGULATOR AZLB"/>
    <property type="match status" value="1"/>
</dbReference>
<dbReference type="SUPFAM" id="SSF46785">
    <property type="entry name" value="Winged helix' DNA-binding domain"/>
    <property type="match status" value="1"/>
</dbReference>
<dbReference type="Gene3D" id="3.30.70.920">
    <property type="match status" value="1"/>
</dbReference>
<keyword evidence="1" id="KW-0805">Transcription regulation</keyword>
<dbReference type="SUPFAM" id="SSF54909">
    <property type="entry name" value="Dimeric alpha+beta barrel"/>
    <property type="match status" value="1"/>
</dbReference>
<dbReference type="InterPro" id="IPR019887">
    <property type="entry name" value="Tscrpt_reg_AsnC/Lrp_C"/>
</dbReference>
<organism evidence="5 6">
    <name type="scientific">Fredinandcohnia salidurans</name>
    <dbReference type="NCBI Taxonomy" id="2595041"/>
    <lineage>
        <taxon>Bacteria</taxon>
        <taxon>Bacillati</taxon>
        <taxon>Bacillota</taxon>
        <taxon>Bacilli</taxon>
        <taxon>Bacillales</taxon>
        <taxon>Bacillaceae</taxon>
        <taxon>Fredinandcohnia</taxon>
    </lineage>
</organism>
<evidence type="ECO:0000256" key="3">
    <source>
        <dbReference type="ARBA" id="ARBA00023163"/>
    </source>
</evidence>